<organism evidence="1">
    <name type="scientific">viral metagenome</name>
    <dbReference type="NCBI Taxonomy" id="1070528"/>
    <lineage>
        <taxon>unclassified sequences</taxon>
        <taxon>metagenomes</taxon>
        <taxon>organismal metagenomes</taxon>
    </lineage>
</organism>
<reference evidence="1" key="1">
    <citation type="journal article" date="2020" name="Nature">
        <title>Giant virus diversity and host interactions through global metagenomics.</title>
        <authorList>
            <person name="Schulz F."/>
            <person name="Roux S."/>
            <person name="Paez-Espino D."/>
            <person name="Jungbluth S."/>
            <person name="Walsh D.A."/>
            <person name="Denef V.J."/>
            <person name="McMahon K.D."/>
            <person name="Konstantinidis K.T."/>
            <person name="Eloe-Fadrosh E.A."/>
            <person name="Kyrpides N.C."/>
            <person name="Woyke T."/>
        </authorList>
    </citation>
    <scope>NUCLEOTIDE SEQUENCE</scope>
    <source>
        <strain evidence="1">GVMAG-S-1101164-72</strain>
    </source>
</reference>
<dbReference type="InterPro" id="IPR036278">
    <property type="entry name" value="Sialidase_sf"/>
</dbReference>
<evidence type="ECO:0000313" key="1">
    <source>
        <dbReference type="EMBL" id="QHS81446.1"/>
    </source>
</evidence>
<accession>A0A6C0APB7</accession>
<name>A0A6C0APB7_9ZZZZ</name>
<dbReference type="Gene3D" id="2.130.10.10">
    <property type="entry name" value="YVTN repeat-like/Quinoprotein amine dehydrogenase"/>
    <property type="match status" value="2"/>
</dbReference>
<dbReference type="AlphaFoldDB" id="A0A6C0APB7"/>
<evidence type="ECO:0008006" key="2">
    <source>
        <dbReference type="Google" id="ProtNLM"/>
    </source>
</evidence>
<dbReference type="SUPFAM" id="SSF50939">
    <property type="entry name" value="Sialidases"/>
    <property type="match status" value="1"/>
</dbReference>
<protein>
    <recommendedName>
        <fullName evidence="2">Hedgehog/Intein (Hint) domain-containing protein</fullName>
    </recommendedName>
</protein>
<dbReference type="InterPro" id="IPR015943">
    <property type="entry name" value="WD40/YVTN_repeat-like_dom_sf"/>
</dbReference>
<proteinExistence type="predicted"/>
<sequence>MASITPIYGSDVSGFDITIGSSPPDSNFTNIKGIAASADGTIMYFCTSNVFYHGVLKSTNSGATWSNVNNYPSTTAFSSIACSSDGSIVHAVILGDGLYTSINSGTFNKVTFATNTLPGGGANPESPTGGQFPGYDLTNIFQIACDSTGTKLIMTTNAAASIYYSTDSGVTWSFLYAPTGYSLTPNGPTTVAMNADGSVLYAALNTNTISKNIIVSKNAGARWASIPMFGQIGPFTTLSTNSYGDFVFAVNSNSDLRIFYPTHNDYASVVVYPGTTIGRIAAYNSGNNIAIVQNIYGSITNGAVVTYSIVNKYAPNERTPCFKEDSKILCFKDGKEVYVKVQEIRKGDLVKTVKHGYVPVNMIGTSKMYNSGDKLRGTNRLYVCSPDQYPGLTEDLVITGCHSILVDTLTEEQRFGTIELLGRIMITDNKYRLMAFLDERATPYLEEGVFPIWHIALDNDDYYMNYGIYANGLLVETCSKRYLKEISGMTLIE</sequence>
<dbReference type="EMBL" id="MN740758">
    <property type="protein sequence ID" value="QHS81446.1"/>
    <property type="molecule type" value="Genomic_DNA"/>
</dbReference>